<gene>
    <name evidence="1" type="ORF">FYJ58_10365</name>
</gene>
<proteinExistence type="predicted"/>
<accession>A0A6L5XZY8</accession>
<reference evidence="1 2" key="1">
    <citation type="submission" date="2019-08" db="EMBL/GenBank/DDBJ databases">
        <title>In-depth cultivation of the pig gut microbiome towards novel bacterial diversity and tailored functional studies.</title>
        <authorList>
            <person name="Wylensek D."/>
            <person name="Hitch T.C.A."/>
            <person name="Clavel T."/>
        </authorList>
    </citation>
    <scope>NUCLEOTIDE SEQUENCE [LARGE SCALE GENOMIC DNA]</scope>
    <source>
        <strain evidence="1 2">WCA-693-APC-MOT-I</strain>
    </source>
</reference>
<dbReference type="AlphaFoldDB" id="A0A6L5XZY8"/>
<dbReference type="RefSeq" id="WP_154519670.1">
    <property type="nucleotide sequence ID" value="NZ_VUMT01000015.1"/>
</dbReference>
<sequence>MVEIYLKNNVFYELDATVEHVRALLEDNFIKEDTFLPFQFEDGLKAYIKKSEIVAFNETD</sequence>
<evidence type="ECO:0000313" key="1">
    <source>
        <dbReference type="EMBL" id="MSS64274.1"/>
    </source>
</evidence>
<name>A0A6L5XZY8_9FIRM</name>
<dbReference type="Proteomes" id="UP000482209">
    <property type="component" value="Unassembled WGS sequence"/>
</dbReference>
<protein>
    <submittedName>
        <fullName evidence="1">Uncharacterized protein</fullName>
    </submittedName>
</protein>
<comment type="caution">
    <text evidence="1">The sequence shown here is derived from an EMBL/GenBank/DDBJ whole genome shotgun (WGS) entry which is preliminary data.</text>
</comment>
<organism evidence="1 2">
    <name type="scientific">Velocimicrobium porci</name>
    <dbReference type="NCBI Taxonomy" id="2606634"/>
    <lineage>
        <taxon>Bacteria</taxon>
        <taxon>Bacillati</taxon>
        <taxon>Bacillota</taxon>
        <taxon>Clostridia</taxon>
        <taxon>Lachnospirales</taxon>
        <taxon>Lachnospiraceae</taxon>
        <taxon>Velocimicrobium</taxon>
    </lineage>
</organism>
<evidence type="ECO:0000313" key="2">
    <source>
        <dbReference type="Proteomes" id="UP000482209"/>
    </source>
</evidence>
<dbReference type="EMBL" id="VUMT01000015">
    <property type="protein sequence ID" value="MSS64274.1"/>
    <property type="molecule type" value="Genomic_DNA"/>
</dbReference>
<keyword evidence="2" id="KW-1185">Reference proteome</keyword>